<dbReference type="EMBL" id="BTGU01008297">
    <property type="protein sequence ID" value="GMN26934.1"/>
    <property type="molecule type" value="Genomic_DNA"/>
</dbReference>
<keyword evidence="2" id="KW-1185">Reference proteome</keyword>
<name>A0AA88D4Q7_FICCA</name>
<organism evidence="1 2">
    <name type="scientific">Ficus carica</name>
    <name type="common">Common fig</name>
    <dbReference type="NCBI Taxonomy" id="3494"/>
    <lineage>
        <taxon>Eukaryota</taxon>
        <taxon>Viridiplantae</taxon>
        <taxon>Streptophyta</taxon>
        <taxon>Embryophyta</taxon>
        <taxon>Tracheophyta</taxon>
        <taxon>Spermatophyta</taxon>
        <taxon>Magnoliopsida</taxon>
        <taxon>eudicotyledons</taxon>
        <taxon>Gunneridae</taxon>
        <taxon>Pentapetalae</taxon>
        <taxon>rosids</taxon>
        <taxon>fabids</taxon>
        <taxon>Rosales</taxon>
        <taxon>Moraceae</taxon>
        <taxon>Ficeae</taxon>
        <taxon>Ficus</taxon>
    </lineage>
</organism>
<evidence type="ECO:0000313" key="1">
    <source>
        <dbReference type="EMBL" id="GMN26934.1"/>
    </source>
</evidence>
<accession>A0AA88D4Q7</accession>
<comment type="caution">
    <text evidence="1">The sequence shown here is derived from an EMBL/GenBank/DDBJ whole genome shotgun (WGS) entry which is preliminary data.</text>
</comment>
<dbReference type="AlphaFoldDB" id="A0AA88D4Q7"/>
<evidence type="ECO:0000313" key="2">
    <source>
        <dbReference type="Proteomes" id="UP001187192"/>
    </source>
</evidence>
<dbReference type="Proteomes" id="UP001187192">
    <property type="component" value="Unassembled WGS sequence"/>
</dbReference>
<protein>
    <submittedName>
        <fullName evidence="1">Uncharacterized protein</fullName>
    </submittedName>
</protein>
<gene>
    <name evidence="1" type="ORF">TIFTF001_050443</name>
</gene>
<proteinExistence type="predicted"/>
<sequence>MGVARICLPRGIRRGEALVELGVSSAKSFPSGSHSRQESQSALINYKDSKRKVTPSFNAFLIALPIDIRQFKVLCLEFVPTRNVSLIISGALPGNLIVRPGKSLHYGLTRGDEALVPTALVTADRLKKEGQSGLGTPARAQNRPFRLGSLLGVCLLGQDSTRSVVSESGSVPESSVDPLEFGVSDFEELMSEGRCQSIDTQIPTYQTLINRREIV</sequence>
<reference evidence="1" key="1">
    <citation type="submission" date="2023-07" db="EMBL/GenBank/DDBJ databases">
        <title>draft genome sequence of fig (Ficus carica).</title>
        <authorList>
            <person name="Takahashi T."/>
            <person name="Nishimura K."/>
        </authorList>
    </citation>
    <scope>NUCLEOTIDE SEQUENCE</scope>
</reference>